<comment type="caution">
    <text evidence="2">The sequence shown here is derived from an EMBL/GenBank/DDBJ whole genome shotgun (WGS) entry which is preliminary data.</text>
</comment>
<dbReference type="AlphaFoldDB" id="A0A2A8XWL1"/>
<keyword evidence="1" id="KW-1133">Transmembrane helix</keyword>
<sequence>MVNNTCETRKYNSIHKKRFYNSVFSIPLVALALFILSSVQLELTTFLLITFVSVVIVLFQLIYFYSKWKVM</sequence>
<feature type="transmembrane region" description="Helical" evidence="1">
    <location>
        <begin position="19"/>
        <end position="39"/>
    </location>
</feature>
<protein>
    <submittedName>
        <fullName evidence="2">Uncharacterized protein</fullName>
    </submittedName>
</protein>
<evidence type="ECO:0000313" key="3">
    <source>
        <dbReference type="Proteomes" id="UP000220226"/>
    </source>
</evidence>
<dbReference type="EMBL" id="NTQT01000041">
    <property type="protein sequence ID" value="PFC70243.1"/>
    <property type="molecule type" value="Genomic_DNA"/>
</dbReference>
<gene>
    <name evidence="2" type="ORF">CN290_27195</name>
</gene>
<accession>A0A2A8XWL1</accession>
<evidence type="ECO:0000313" key="2">
    <source>
        <dbReference type="EMBL" id="PFC70243.1"/>
    </source>
</evidence>
<reference evidence="2 3" key="1">
    <citation type="submission" date="2017-09" db="EMBL/GenBank/DDBJ databases">
        <title>Large-scale bioinformatics analysis of Bacillus genomes uncovers conserved roles of natural products in bacterial physiology.</title>
        <authorList>
            <consortium name="Agbiome Team Llc"/>
            <person name="Bleich R.M."/>
            <person name="Grubbs K.J."/>
            <person name="Santa Maria K.C."/>
            <person name="Allen S.E."/>
            <person name="Farag S."/>
            <person name="Shank E.A."/>
            <person name="Bowers A."/>
        </authorList>
    </citation>
    <scope>NUCLEOTIDE SEQUENCE [LARGE SCALE GENOMIC DNA]</scope>
    <source>
        <strain evidence="2 3">AFS025165</strain>
    </source>
</reference>
<keyword evidence="1" id="KW-0812">Transmembrane</keyword>
<organism evidence="2 3">
    <name type="scientific">Bacillus cereus</name>
    <dbReference type="NCBI Taxonomy" id="1396"/>
    <lineage>
        <taxon>Bacteria</taxon>
        <taxon>Bacillati</taxon>
        <taxon>Bacillota</taxon>
        <taxon>Bacilli</taxon>
        <taxon>Bacillales</taxon>
        <taxon>Bacillaceae</taxon>
        <taxon>Bacillus</taxon>
        <taxon>Bacillus cereus group</taxon>
    </lineage>
</organism>
<dbReference type="Proteomes" id="UP000220226">
    <property type="component" value="Unassembled WGS sequence"/>
</dbReference>
<feature type="transmembrane region" description="Helical" evidence="1">
    <location>
        <begin position="45"/>
        <end position="65"/>
    </location>
</feature>
<proteinExistence type="predicted"/>
<keyword evidence="1" id="KW-0472">Membrane</keyword>
<name>A0A2A8XWL1_BACCE</name>
<evidence type="ECO:0000256" key="1">
    <source>
        <dbReference type="SAM" id="Phobius"/>
    </source>
</evidence>